<dbReference type="RefSeq" id="WP_379800025.1">
    <property type="nucleotide sequence ID" value="NZ_JBHSFY010000012.1"/>
</dbReference>
<accession>A0ABV8ZJ11</accession>
<feature type="transmembrane region" description="Helical" evidence="5">
    <location>
        <begin position="48"/>
        <end position="71"/>
    </location>
</feature>
<evidence type="ECO:0000256" key="3">
    <source>
        <dbReference type="ARBA" id="ARBA00022989"/>
    </source>
</evidence>
<evidence type="ECO:0000256" key="1">
    <source>
        <dbReference type="ARBA" id="ARBA00004141"/>
    </source>
</evidence>
<evidence type="ECO:0000259" key="6">
    <source>
        <dbReference type="Pfam" id="PF07291"/>
    </source>
</evidence>
<evidence type="ECO:0000256" key="2">
    <source>
        <dbReference type="ARBA" id="ARBA00022692"/>
    </source>
</evidence>
<name>A0ABV8ZJ11_9FLAO</name>
<comment type="caution">
    <text evidence="7">The sequence shown here is derived from an EMBL/GenBank/DDBJ whole genome shotgun (WGS) entry which is preliminary data.</text>
</comment>
<evidence type="ECO:0000313" key="8">
    <source>
        <dbReference type="Proteomes" id="UP001596003"/>
    </source>
</evidence>
<dbReference type="InterPro" id="IPR009908">
    <property type="entry name" value="Methylamine_util_MauE"/>
</dbReference>
<feature type="transmembrane region" description="Helical" evidence="5">
    <location>
        <begin position="7"/>
        <end position="28"/>
    </location>
</feature>
<gene>
    <name evidence="7" type="ORF">ACFO3N_17970</name>
</gene>
<sequence>MKLHINLNNTFVEVTCLLYVLLFVYASVSKILDFESFQVQLGQSPLLSIYAGWMSWLVISLEILISILLLFPKTRGIGLWASFNLMVMFTVYIFIILHYSSFVPCSCGGILEKMTWQMHLAFNIVFVLLALIAIIFKKETGTIFKCHKSAGIAVSAFLSIATVVVLYINSESEMHYNNPFTRRYIKTSIHYVASKDLKFNSYYFAGYSGSKIYFGNSVAPLSMLSIDTAFQKFEKIRIDFKDEGIPFKYVRIYIRGKYFYLGDGTVPRMFRGSTSSWKIDLEFKGIPSFTSAAIIDSTSFVFRNNTGENGSNIIGIYNADDSIKVKYSPYLLKKQIDGIFDTDGSLQYDEKSKKIIYAYFYRNEFLTADKNANLINTDHTIDTTTKANIKVAKLKGGDQRKMAAPPMMVNAGFSAYDNCLFMRSKIRGFYENEDLWENGGEVIDVYNLKKRSYVLSIPIFGSHNGRFKEFMVTGTHLYLIFGNTLMIYKFQNTLKKEIDNL</sequence>
<evidence type="ECO:0000256" key="5">
    <source>
        <dbReference type="SAM" id="Phobius"/>
    </source>
</evidence>
<evidence type="ECO:0000313" key="7">
    <source>
        <dbReference type="EMBL" id="MFC4478968.1"/>
    </source>
</evidence>
<evidence type="ECO:0000256" key="4">
    <source>
        <dbReference type="ARBA" id="ARBA00023136"/>
    </source>
</evidence>
<organism evidence="7 8">
    <name type="scientific">Flavobacterium chungangensis</name>
    <dbReference type="NCBI Taxonomy" id="2708132"/>
    <lineage>
        <taxon>Bacteria</taxon>
        <taxon>Pseudomonadati</taxon>
        <taxon>Bacteroidota</taxon>
        <taxon>Flavobacteriia</taxon>
        <taxon>Flavobacteriales</taxon>
        <taxon>Flavobacteriaceae</taxon>
        <taxon>Flavobacterium</taxon>
    </lineage>
</organism>
<dbReference type="EMBL" id="JBHSFY010000012">
    <property type="protein sequence ID" value="MFC4478968.1"/>
    <property type="molecule type" value="Genomic_DNA"/>
</dbReference>
<proteinExistence type="predicted"/>
<keyword evidence="4 5" id="KW-0472">Membrane</keyword>
<reference evidence="8" key="1">
    <citation type="journal article" date="2019" name="Int. J. Syst. Evol. Microbiol.">
        <title>The Global Catalogue of Microorganisms (GCM) 10K type strain sequencing project: providing services to taxonomists for standard genome sequencing and annotation.</title>
        <authorList>
            <consortium name="The Broad Institute Genomics Platform"/>
            <consortium name="The Broad Institute Genome Sequencing Center for Infectious Disease"/>
            <person name="Wu L."/>
            <person name="Ma J."/>
        </authorList>
    </citation>
    <scope>NUCLEOTIDE SEQUENCE [LARGE SCALE GENOMIC DNA]</scope>
    <source>
        <strain evidence="8">NBRC 103627</strain>
    </source>
</reference>
<feature type="transmembrane region" description="Helical" evidence="5">
    <location>
        <begin position="78"/>
        <end position="100"/>
    </location>
</feature>
<dbReference type="Proteomes" id="UP001596003">
    <property type="component" value="Unassembled WGS sequence"/>
</dbReference>
<feature type="transmembrane region" description="Helical" evidence="5">
    <location>
        <begin position="149"/>
        <end position="168"/>
    </location>
</feature>
<dbReference type="Pfam" id="PF07291">
    <property type="entry name" value="MauE"/>
    <property type="match status" value="1"/>
</dbReference>
<feature type="domain" description="Methylamine utilisation protein MauE" evidence="6">
    <location>
        <begin position="10"/>
        <end position="135"/>
    </location>
</feature>
<keyword evidence="8" id="KW-1185">Reference proteome</keyword>
<keyword evidence="2 5" id="KW-0812">Transmembrane</keyword>
<keyword evidence="3 5" id="KW-1133">Transmembrane helix</keyword>
<feature type="transmembrane region" description="Helical" evidence="5">
    <location>
        <begin position="120"/>
        <end position="137"/>
    </location>
</feature>
<protein>
    <submittedName>
        <fullName evidence="7">MauE/DoxX family redox-associated membrane protein</fullName>
    </submittedName>
</protein>
<comment type="subcellular location">
    <subcellularLocation>
        <location evidence="1">Membrane</location>
        <topology evidence="1">Multi-pass membrane protein</topology>
    </subcellularLocation>
</comment>